<dbReference type="InterPro" id="IPR040392">
    <property type="entry name" value="PKHA4-7_PH"/>
</dbReference>
<feature type="compositionally biased region" description="Basic and acidic residues" evidence="2">
    <location>
        <begin position="1258"/>
        <end position="1268"/>
    </location>
</feature>
<evidence type="ECO:0000256" key="1">
    <source>
        <dbReference type="SAM" id="Coils"/>
    </source>
</evidence>
<feature type="region of interest" description="Disordered" evidence="2">
    <location>
        <begin position="1238"/>
        <end position="1268"/>
    </location>
</feature>
<dbReference type="Gene3D" id="2.30.29.30">
    <property type="entry name" value="Pleckstrin-homology domain (PH domain)/Phosphotyrosine-binding domain (PTB)"/>
    <property type="match status" value="1"/>
</dbReference>
<dbReference type="Pfam" id="PF25541">
    <property type="entry name" value="TBCA_PH"/>
    <property type="match status" value="1"/>
</dbReference>
<feature type="compositionally biased region" description="Basic residues" evidence="2">
    <location>
        <begin position="1188"/>
        <end position="1202"/>
    </location>
</feature>
<dbReference type="PROSITE" id="PS01159">
    <property type="entry name" value="WW_DOMAIN_1"/>
    <property type="match status" value="1"/>
</dbReference>
<feature type="compositionally biased region" description="Pro residues" evidence="2">
    <location>
        <begin position="606"/>
        <end position="617"/>
    </location>
</feature>
<evidence type="ECO:0000259" key="3">
    <source>
        <dbReference type="PROSITE" id="PS50003"/>
    </source>
</evidence>
<protein>
    <submittedName>
        <fullName evidence="5">Pleckstrin homology domain containing, family A member 7a</fullName>
    </submittedName>
</protein>
<dbReference type="Proteomes" id="UP000472277">
    <property type="component" value="Chromosome 4"/>
</dbReference>
<dbReference type="InterPro" id="IPR057971">
    <property type="entry name" value="PKHA4-7_TBCA"/>
</dbReference>
<reference evidence="5" key="1">
    <citation type="submission" date="2025-08" db="UniProtKB">
        <authorList>
            <consortium name="Ensembl"/>
        </authorList>
    </citation>
    <scope>IDENTIFICATION</scope>
</reference>
<feature type="domain" description="PH" evidence="3">
    <location>
        <begin position="158"/>
        <end position="277"/>
    </location>
</feature>
<feature type="compositionally biased region" description="Low complexity" evidence="2">
    <location>
        <begin position="1213"/>
        <end position="1225"/>
    </location>
</feature>
<proteinExistence type="predicted"/>
<feature type="region of interest" description="Disordered" evidence="2">
    <location>
        <begin position="564"/>
        <end position="634"/>
    </location>
</feature>
<dbReference type="PANTHER" id="PTHR12752">
    <property type="entry name" value="PHOSPHOINOSITOL 3-PHOSPHATE-BINDING PROTEIN"/>
    <property type="match status" value="1"/>
</dbReference>
<dbReference type="GeneTree" id="ENSGT00940000155817"/>
<keyword evidence="1" id="KW-0175">Coiled coil</keyword>
<gene>
    <name evidence="5" type="primary">PLEKHA7</name>
    <name evidence="5" type="synonym">LOC115192794</name>
</gene>
<dbReference type="InParanoid" id="A0A674AMD4"/>
<feature type="domain" description="WW" evidence="4">
    <location>
        <begin position="53"/>
        <end position="86"/>
    </location>
</feature>
<feature type="coiled-coil region" evidence="1">
    <location>
        <begin position="845"/>
        <end position="879"/>
    </location>
</feature>
<dbReference type="PROSITE" id="PS50003">
    <property type="entry name" value="PH_DOMAIN"/>
    <property type="match status" value="1"/>
</dbReference>
<dbReference type="InterPro" id="IPR001202">
    <property type="entry name" value="WW_dom"/>
</dbReference>
<dbReference type="CDD" id="cd00201">
    <property type="entry name" value="WW"/>
    <property type="match status" value="2"/>
</dbReference>
<dbReference type="OMA" id="YLDLKMA"/>
<name>A0A674AMD4_SALTR</name>
<dbReference type="CDD" id="cd13248">
    <property type="entry name" value="PH_PEPP1_2_3"/>
    <property type="match status" value="1"/>
</dbReference>
<evidence type="ECO:0000313" key="5">
    <source>
        <dbReference type="Ensembl" id="ENSSTUP00000060032.1"/>
    </source>
</evidence>
<dbReference type="Gene3D" id="2.20.70.10">
    <property type="match status" value="2"/>
</dbReference>
<feature type="compositionally biased region" description="Low complexity" evidence="2">
    <location>
        <begin position="375"/>
        <end position="404"/>
    </location>
</feature>
<dbReference type="PANTHER" id="PTHR12752:SF4">
    <property type="entry name" value="PLECKSTRIN HOMOLOGY DOMAIN-CONTAINING FAMILY A MEMBER 7"/>
    <property type="match status" value="1"/>
</dbReference>
<dbReference type="Pfam" id="PF00169">
    <property type="entry name" value="PH"/>
    <property type="match status" value="1"/>
</dbReference>
<feature type="region of interest" description="Disordered" evidence="2">
    <location>
        <begin position="1160"/>
        <end position="1225"/>
    </location>
</feature>
<feature type="compositionally biased region" description="Polar residues" evidence="2">
    <location>
        <begin position="1161"/>
        <end position="1172"/>
    </location>
</feature>
<dbReference type="SUPFAM" id="SSF50729">
    <property type="entry name" value="PH domain-like"/>
    <property type="match status" value="1"/>
</dbReference>
<accession>A0A674AMD4</accession>
<dbReference type="FunFam" id="2.30.29.30:FF:000083">
    <property type="entry name" value="Pleckstrin homology domain-containing family A member 5"/>
    <property type="match status" value="1"/>
</dbReference>
<evidence type="ECO:0000313" key="6">
    <source>
        <dbReference type="Proteomes" id="UP000472277"/>
    </source>
</evidence>
<keyword evidence="6" id="KW-1185">Reference proteome</keyword>
<dbReference type="SMART" id="SM00456">
    <property type="entry name" value="WW"/>
    <property type="match status" value="2"/>
</dbReference>
<sequence>MAAPFGRDTLPEQWSFGVCGDGRVFFVHDETSTTTWLHPRTGEPVNSGHMIRSDLPRGWEEGFTDEGAGYFINHNQRTTSFRHPVTGQVSRENVDFILQEQPGGRMSNPQQADLRLSSTISEASTVDTASGSKGSRSSGRVLHFGKREQSIKRNPNVPVVVRGWLYKQDSSGMRLWKRKWFVLADYCLFYYKDSREEAVLGSIPLPSYVISAVEPEDHIIRKYAFKASHTGMRSYIYNRSSVIGSQAEHSGMRTYFFSADTQEDMNGWVKAMNQAALMQNHTASLKRPSETSEISEMPSVSERQAVPQTNHVNNYTETVPLPPVHLHNDGVVLQPDDIHRETEQHCSFWNDTPNPIASEIVLGGGNVEIEMDAVPPSSLSPLPPYSASSTTSAPPSRAPMRAPSCTASTLPPGACLRNGTPTLEPNGMGTGTYQRATLPPQVMDTRRQVQRRSALEQVEHWVKVQRVEHKGPPSRGSTLPRHTPPTQPTFIGLEAYQTLPKTPRHSPPTAARHGEYKYAQDRLSHFRLGPLNSQGTGARDGGGIGGPGTVWQLYEWQQRHQFRHGSPTAPLYTPAPDYPIGHRPPSTVPPSAPRSCSEVPRCVSVPPDPSDIPPLGPPRGSRALSPPRRPHTPADRVVVMPLGERPALDVPVAGSPRRAKSQLLNAATIDRRSIPPSGYITHTVSAPSLHGKTPEELTLLLIQLRRHQAKMASARHHTVTQMQHFNYSPSGPHLRTTNNNPLFSSGPSSLGSLLGPMGCGSSSQVDDTYVQLKKDLEYLDLKIKSLEPLILMAHSVLLHCTAGPLGSLWNVVGSQTLKEATKPVKIAESDVDVKLSGLCEQDKNLKELEVRISSLKDDKDKLESVLDLSRQQMEQYRDRPAHLEKIAYQQRLLQEDVVHIRAQISRVSTEMFRAWEEYSRLESSVEQLRTALQTTMNYSTTSQREKSEIKRELWRMEDVMAGLSASKANYKITIDSVQNPERKLVPSVLDSAVPSQCPTPPLGEVRPPPLSSYILPHNPVPKWAEDEAPPRPPLPHLYDYEDPPPTIPPLPKEAAAVVRHTSVRGLKRQSDERKRDREVGGCVNGDCKVELRSYLSEPELPGMGRSSTGSEGGYQTLPNKGLSGSSSRLNQSSNISSYVTLRRGVAGSAGRERPKSALEQLYSSDQQPQSLAQAPRGRMSAEEQLERMKRHQRALVRERKRNLSQGERHSTTHRSSSSTRPLSSTDLCSWRREQQDFDLQQEQKAQVVERQGAEGQSDEGRRELKERERIQSDEWLTVMATPMRGTDMEPLDYDLDLSRELSKPQKVPISERYVESDPGEPLSQEQMEERQHRAERIINILAKSNVQNTHLLSGVAVPLDFTDLDLAMQQQKRIMNVSHALASEASIKSKQFTGQLIHTHGHM</sequence>
<evidence type="ECO:0000259" key="4">
    <source>
        <dbReference type="PROSITE" id="PS50020"/>
    </source>
</evidence>
<evidence type="ECO:0000256" key="2">
    <source>
        <dbReference type="SAM" id="MobiDB-lite"/>
    </source>
</evidence>
<dbReference type="SUPFAM" id="SSF51045">
    <property type="entry name" value="WW domain"/>
    <property type="match status" value="2"/>
</dbReference>
<feature type="region of interest" description="Disordered" evidence="2">
    <location>
        <begin position="372"/>
        <end position="426"/>
    </location>
</feature>
<dbReference type="SMART" id="SM00233">
    <property type="entry name" value="PH"/>
    <property type="match status" value="1"/>
</dbReference>
<organism evidence="5 6">
    <name type="scientific">Salmo trutta</name>
    <name type="common">Brown trout</name>
    <dbReference type="NCBI Taxonomy" id="8032"/>
    <lineage>
        <taxon>Eukaryota</taxon>
        <taxon>Metazoa</taxon>
        <taxon>Chordata</taxon>
        <taxon>Craniata</taxon>
        <taxon>Vertebrata</taxon>
        <taxon>Euteleostomi</taxon>
        <taxon>Actinopterygii</taxon>
        <taxon>Neopterygii</taxon>
        <taxon>Teleostei</taxon>
        <taxon>Protacanthopterygii</taxon>
        <taxon>Salmoniformes</taxon>
        <taxon>Salmonidae</taxon>
        <taxon>Salmoninae</taxon>
        <taxon>Salmo</taxon>
    </lineage>
</organism>
<feature type="domain" description="WW" evidence="4">
    <location>
        <begin position="8"/>
        <end position="41"/>
    </location>
</feature>
<feature type="region of interest" description="Disordered" evidence="2">
    <location>
        <begin position="1098"/>
        <end position="1132"/>
    </location>
</feature>
<dbReference type="InterPro" id="IPR036020">
    <property type="entry name" value="WW_dom_sf"/>
</dbReference>
<reference evidence="5" key="2">
    <citation type="submission" date="2025-09" db="UniProtKB">
        <authorList>
            <consortium name="Ensembl"/>
        </authorList>
    </citation>
    <scope>IDENTIFICATION</scope>
</reference>
<dbReference type="InterPro" id="IPR011993">
    <property type="entry name" value="PH-like_dom_sf"/>
</dbReference>
<dbReference type="PROSITE" id="PS50020">
    <property type="entry name" value="WW_DOMAIN_2"/>
    <property type="match status" value="2"/>
</dbReference>
<feature type="compositionally biased region" description="Low complexity" evidence="2">
    <location>
        <begin position="1121"/>
        <end position="1132"/>
    </location>
</feature>
<dbReference type="Ensembl" id="ENSSTUT00000063173.1">
    <property type="protein sequence ID" value="ENSSTUP00000060032.1"/>
    <property type="gene ID" value="ENSSTUG00000025802.1"/>
</dbReference>
<dbReference type="InterPro" id="IPR001849">
    <property type="entry name" value="PH_domain"/>
</dbReference>